<keyword evidence="2" id="KW-1185">Reference proteome</keyword>
<evidence type="ECO:0008006" key="3">
    <source>
        <dbReference type="Google" id="ProtNLM"/>
    </source>
</evidence>
<dbReference type="Gene3D" id="3.80.10.10">
    <property type="entry name" value="Ribonuclease Inhibitor"/>
    <property type="match status" value="1"/>
</dbReference>
<dbReference type="SUPFAM" id="SSF52047">
    <property type="entry name" value="RNI-like"/>
    <property type="match status" value="1"/>
</dbReference>
<dbReference type="PANTHER" id="PTHR31639">
    <property type="entry name" value="F-BOX PROTEIN-LIKE"/>
    <property type="match status" value="1"/>
</dbReference>
<reference evidence="1 2" key="1">
    <citation type="journal article" date="2018" name="Sci. Rep.">
        <title>Genome sequence of the cauliflower mushroom Sparassis crispa (Hanabiratake) and its association with beneficial usage.</title>
        <authorList>
            <person name="Kiyama R."/>
            <person name="Furutani Y."/>
            <person name="Kawaguchi K."/>
            <person name="Nakanishi T."/>
        </authorList>
    </citation>
    <scope>NUCLEOTIDE SEQUENCE [LARGE SCALE GENOMIC DNA]</scope>
</reference>
<dbReference type="GeneID" id="38784456"/>
<protein>
    <recommendedName>
        <fullName evidence="3">F-box domain-containing protein</fullName>
    </recommendedName>
</protein>
<evidence type="ECO:0000313" key="1">
    <source>
        <dbReference type="EMBL" id="GBE87539.1"/>
    </source>
</evidence>
<dbReference type="PANTHER" id="PTHR31639:SF256">
    <property type="entry name" value="OS07G0242900 PROTEIN"/>
    <property type="match status" value="1"/>
</dbReference>
<dbReference type="AlphaFoldDB" id="A0A401GZH0"/>
<name>A0A401GZH0_9APHY</name>
<gene>
    <name evidence="1" type="ORF">SCP_1102160</name>
</gene>
<organism evidence="1 2">
    <name type="scientific">Sparassis crispa</name>
    <dbReference type="NCBI Taxonomy" id="139825"/>
    <lineage>
        <taxon>Eukaryota</taxon>
        <taxon>Fungi</taxon>
        <taxon>Dikarya</taxon>
        <taxon>Basidiomycota</taxon>
        <taxon>Agaricomycotina</taxon>
        <taxon>Agaricomycetes</taxon>
        <taxon>Polyporales</taxon>
        <taxon>Sparassidaceae</taxon>
        <taxon>Sparassis</taxon>
    </lineage>
</organism>
<proteinExistence type="predicted"/>
<accession>A0A401GZH0</accession>
<sequence>MGQERIAAGIHSCLVTPTEYLKHGRDRYNHCLDDPRERVILDFFFDDLLPKLVNLKHLELARITLTSFHLRCLRNVPIIHSLHVETCFSKEDEHGDEESLHDRLDALPVKHLVFQQMPIDWTSPNVYVPLPQPALLESLSFYMFQPARQDLFEDPYHNLLPWLTSLGPFPSLRSLNVVWVPCGAQCDWRPFISSHCPSLERLSIVQSVGAKLDATPQQFPSLKFFRGTWNDARLYGFGPGCSGLQHLLVSAKCAQIPIRAREDRTLTDSTALSGPVVLAGLNESPGGFAHLESLKISMYDVSDELITRLFRCCPRLRALKIDSRVLYRFRENGLSALASVLIAAVSLPDLEYMSLCFVNVATEERPQLDRMIYFLSSQLRVHCPKLRYVHIAPVPGRISEEGYCTVRFDPVGARWLIQDYSIESWWNGIVIGHTLSLRRLESFNTRITEARAAVMPLFLRFLVS</sequence>
<evidence type="ECO:0000313" key="2">
    <source>
        <dbReference type="Proteomes" id="UP000287166"/>
    </source>
</evidence>
<comment type="caution">
    <text evidence="1">The sequence shown here is derived from an EMBL/GenBank/DDBJ whole genome shotgun (WGS) entry which is preliminary data.</text>
</comment>
<dbReference type="InterPro" id="IPR032675">
    <property type="entry name" value="LRR_dom_sf"/>
</dbReference>
<dbReference type="EMBL" id="BFAD01000011">
    <property type="protein sequence ID" value="GBE87539.1"/>
    <property type="molecule type" value="Genomic_DNA"/>
</dbReference>
<dbReference type="RefSeq" id="XP_027618452.1">
    <property type="nucleotide sequence ID" value="XM_027762651.1"/>
</dbReference>
<dbReference type="Proteomes" id="UP000287166">
    <property type="component" value="Unassembled WGS sequence"/>
</dbReference>
<dbReference type="InParanoid" id="A0A401GZH0"/>